<feature type="transmembrane region" description="Helical" evidence="5">
    <location>
        <begin position="302"/>
        <end position="327"/>
    </location>
</feature>
<dbReference type="Proteomes" id="UP001501920">
    <property type="component" value="Chromosome 24"/>
</dbReference>
<evidence type="ECO:0000256" key="1">
    <source>
        <dbReference type="ARBA" id="ARBA00004141"/>
    </source>
</evidence>
<feature type="domain" description="Dendritic cell-specific transmembrane protein-like" evidence="6">
    <location>
        <begin position="249"/>
        <end position="416"/>
    </location>
</feature>
<dbReference type="STRING" id="42514.ENSPNAP00000004048"/>
<evidence type="ECO:0000256" key="2">
    <source>
        <dbReference type="ARBA" id="ARBA00022692"/>
    </source>
</evidence>
<dbReference type="PANTHER" id="PTHR21041">
    <property type="entry name" value="DENDRITIC CELL-SPECIFIC TRANSMEMBRANE PROTEIN"/>
    <property type="match status" value="1"/>
</dbReference>
<dbReference type="InterPro" id="IPR051856">
    <property type="entry name" value="CSR-E3_Ligase_Protein"/>
</dbReference>
<dbReference type="Ensembl" id="ENSPNAT00000007672.2">
    <property type="protein sequence ID" value="ENSPNAP00000004048.2"/>
    <property type="gene ID" value="ENSPNAG00000010507.2"/>
</dbReference>
<keyword evidence="3 5" id="KW-1133">Transmembrane helix</keyword>
<reference evidence="7" key="2">
    <citation type="submission" date="2025-08" db="UniProtKB">
        <authorList>
            <consortium name="Ensembl"/>
        </authorList>
    </citation>
    <scope>IDENTIFICATION</scope>
</reference>
<feature type="transmembrane region" description="Helical" evidence="5">
    <location>
        <begin position="33"/>
        <end position="56"/>
    </location>
</feature>
<sequence length="480" mass="54668">MNPGKLKATLCKTSSRICGIYTAKSKTSRAEKLLLVISCLLTSLILTVLLFLALLFPFKCGFGVSIATTGAFWLCITIAMCFSQRVRCFWTLFLMSIGLKQGRNLLITAGTTIVIFLNIRNILKNLRGLAKGLLCTVEEKLVAINLPPLQNYIQMLTWVALQLKKGLPEHVTLGNYYTNYSFIPTVHSQNFTNKLAEADRALNETAESMLAVIDTVSSVGKTVSPLLGVVVLVILTALYLWRFRSDPKQNIFITRNFIKYDENQRLQGKPSVLPLSKKEAKRYVMVPSAGFTKKEAKAMLKFSLPIITHSLGWLFFVGMDALLYWTIITLKKRLEELEPLHEEKKVKNFSYDVPVFEKKCLPQPELWLYESLTPLSAILGSLFLLVMVSSKMDQMRLLVSEQFFSDHAEERITTLHKKILNKRSKWKVPTAKQTLKSFATQVGFLSFCVFYLSKIWWCFTEVGSFFKCQIYVYLLQINMC</sequence>
<evidence type="ECO:0000256" key="5">
    <source>
        <dbReference type="SAM" id="Phobius"/>
    </source>
</evidence>
<evidence type="ECO:0000256" key="4">
    <source>
        <dbReference type="ARBA" id="ARBA00023136"/>
    </source>
</evidence>
<reference evidence="7 8" key="1">
    <citation type="submission" date="2020-10" db="EMBL/GenBank/DDBJ databases">
        <title>Pygocentrus nattereri (red-bellied piranha) genome, fPygNat1, primary haplotype.</title>
        <authorList>
            <person name="Myers G."/>
            <person name="Meyer A."/>
            <person name="Karagic N."/>
            <person name="Pippel M."/>
            <person name="Winkler S."/>
            <person name="Tracey A."/>
            <person name="Wood J."/>
            <person name="Formenti G."/>
            <person name="Howe K."/>
            <person name="Fedrigo O."/>
            <person name="Jarvis E.D."/>
        </authorList>
    </citation>
    <scope>NUCLEOTIDE SEQUENCE [LARGE SCALE GENOMIC DNA]</scope>
</reference>
<keyword evidence="4 5" id="KW-0472">Membrane</keyword>
<dbReference type="AlphaFoldDB" id="A0A3B4BWP3"/>
<gene>
    <name evidence="7" type="primary">DCSTAMP</name>
</gene>
<proteinExistence type="predicted"/>
<feature type="transmembrane region" description="Helical" evidence="5">
    <location>
        <begin position="366"/>
        <end position="388"/>
    </location>
</feature>
<dbReference type="GO" id="GO:0016020">
    <property type="term" value="C:membrane"/>
    <property type="evidence" value="ECO:0007669"/>
    <property type="project" value="UniProtKB-SubCell"/>
</dbReference>
<evidence type="ECO:0000256" key="3">
    <source>
        <dbReference type="ARBA" id="ARBA00022989"/>
    </source>
</evidence>
<evidence type="ECO:0000259" key="6">
    <source>
        <dbReference type="Pfam" id="PF07782"/>
    </source>
</evidence>
<dbReference type="Pfam" id="PF07782">
    <property type="entry name" value="DC_STAMP"/>
    <property type="match status" value="1"/>
</dbReference>
<name>A0A3B4BWP3_PYGNA</name>
<reference evidence="7" key="3">
    <citation type="submission" date="2025-09" db="UniProtKB">
        <authorList>
            <consortium name="Ensembl"/>
        </authorList>
    </citation>
    <scope>IDENTIFICATION</scope>
</reference>
<feature type="transmembrane region" description="Helical" evidence="5">
    <location>
        <begin position="223"/>
        <end position="241"/>
    </location>
</feature>
<keyword evidence="2 5" id="KW-0812">Transmembrane</keyword>
<accession>A0A3B4BWP3</accession>
<keyword evidence="8" id="KW-1185">Reference proteome</keyword>
<feature type="transmembrane region" description="Helical" evidence="5">
    <location>
        <begin position="104"/>
        <end position="123"/>
    </location>
</feature>
<evidence type="ECO:0000313" key="7">
    <source>
        <dbReference type="Ensembl" id="ENSPNAP00000004048.2"/>
    </source>
</evidence>
<dbReference type="InterPro" id="IPR012858">
    <property type="entry name" value="DC_STAMP-like"/>
</dbReference>
<dbReference type="PANTHER" id="PTHR21041:SF2">
    <property type="entry name" value="DENDRITIC CELL-SPECIFIC TRANSMEMBRANE PROTEIN"/>
    <property type="match status" value="1"/>
</dbReference>
<organism evidence="7 8">
    <name type="scientific">Pygocentrus nattereri</name>
    <name type="common">Red-bellied piranha</name>
    <dbReference type="NCBI Taxonomy" id="42514"/>
    <lineage>
        <taxon>Eukaryota</taxon>
        <taxon>Metazoa</taxon>
        <taxon>Chordata</taxon>
        <taxon>Craniata</taxon>
        <taxon>Vertebrata</taxon>
        <taxon>Euteleostomi</taxon>
        <taxon>Actinopterygii</taxon>
        <taxon>Neopterygii</taxon>
        <taxon>Teleostei</taxon>
        <taxon>Ostariophysi</taxon>
        <taxon>Characiformes</taxon>
        <taxon>Characoidei</taxon>
        <taxon>Pygocentrus</taxon>
    </lineage>
</organism>
<protein>
    <recommendedName>
        <fullName evidence="6">Dendritic cell-specific transmembrane protein-like domain-containing protein</fullName>
    </recommendedName>
</protein>
<evidence type="ECO:0000313" key="8">
    <source>
        <dbReference type="Proteomes" id="UP001501920"/>
    </source>
</evidence>
<comment type="subcellular location">
    <subcellularLocation>
        <location evidence="1">Membrane</location>
        <topology evidence="1">Multi-pass membrane protein</topology>
    </subcellularLocation>
</comment>
<feature type="transmembrane region" description="Helical" evidence="5">
    <location>
        <begin position="62"/>
        <end position="83"/>
    </location>
</feature>
<dbReference type="GeneTree" id="ENSGT00940000153269"/>